<feature type="compositionally biased region" description="Basic and acidic residues" evidence="6">
    <location>
        <begin position="1"/>
        <end position="12"/>
    </location>
</feature>
<dbReference type="AlphaFoldDB" id="A0A9N8H7L0"/>
<comment type="subcellular location">
    <subcellularLocation>
        <location evidence="1">Membrane</location>
        <topology evidence="1">Single-pass membrane protein</topology>
    </subcellularLocation>
</comment>
<dbReference type="Pfam" id="PF00560">
    <property type="entry name" value="LRR_1"/>
    <property type="match status" value="3"/>
</dbReference>
<feature type="transmembrane region" description="Helical" evidence="7">
    <location>
        <begin position="306"/>
        <end position="326"/>
    </location>
</feature>
<dbReference type="OrthoDB" id="69127at2759"/>
<organism evidence="8 9">
    <name type="scientific">Seminavis robusta</name>
    <dbReference type="NCBI Taxonomy" id="568900"/>
    <lineage>
        <taxon>Eukaryota</taxon>
        <taxon>Sar</taxon>
        <taxon>Stramenopiles</taxon>
        <taxon>Ochrophyta</taxon>
        <taxon>Bacillariophyta</taxon>
        <taxon>Bacillariophyceae</taxon>
        <taxon>Bacillariophycidae</taxon>
        <taxon>Naviculales</taxon>
        <taxon>Naviculaceae</taxon>
        <taxon>Seminavis</taxon>
    </lineage>
</organism>
<dbReference type="EMBL" id="CAICTM010000206">
    <property type="protein sequence ID" value="CAB9504758.1"/>
    <property type="molecule type" value="Genomic_DNA"/>
</dbReference>
<protein>
    <submittedName>
        <fullName evidence="8">Uncharacterized protein</fullName>
    </submittedName>
</protein>
<evidence type="ECO:0000256" key="5">
    <source>
        <dbReference type="ARBA" id="ARBA00023136"/>
    </source>
</evidence>
<dbReference type="FunFam" id="3.80.10.10:FF:000095">
    <property type="entry name" value="LRR receptor-like serine/threonine-protein kinase GSO1"/>
    <property type="match status" value="1"/>
</dbReference>
<comment type="caution">
    <text evidence="8">The sequence shown here is derived from an EMBL/GenBank/DDBJ whole genome shotgun (WGS) entry which is preliminary data.</text>
</comment>
<evidence type="ECO:0000256" key="3">
    <source>
        <dbReference type="ARBA" id="ARBA00022729"/>
    </source>
</evidence>
<gene>
    <name evidence="8" type="ORF">SEMRO_207_G086911.1</name>
</gene>
<evidence type="ECO:0000313" key="8">
    <source>
        <dbReference type="EMBL" id="CAB9504758.1"/>
    </source>
</evidence>
<keyword evidence="3" id="KW-0732">Signal</keyword>
<dbReference type="SUPFAM" id="SSF52058">
    <property type="entry name" value="L domain-like"/>
    <property type="match status" value="1"/>
</dbReference>
<dbReference type="Gene3D" id="3.80.10.10">
    <property type="entry name" value="Ribonuclease Inhibitor"/>
    <property type="match status" value="2"/>
</dbReference>
<evidence type="ECO:0000256" key="1">
    <source>
        <dbReference type="ARBA" id="ARBA00004167"/>
    </source>
</evidence>
<keyword evidence="5 7" id="KW-0472">Membrane</keyword>
<sequence>MTDRVISKKDSTSNEGIVEPSTNDEDEEALITTNTVQQGSVAAEATPELKSHGSLDFLRKKGQMKKQHDLLQMATEINETANLEGFSNRMAPDASLLHMAAEINEAAKLEKFSHNKSADSDHSLMQMATEINETAKLEKFSHNKSADNGHSLMQMATEINEAAKLEKLSSSRPTESGINSQGSRAGQPVSGSPQGSPQLPLPGAYSGTPGEALQRTNIIRFSLLGAPARILEDNIELQTEVIQAGNVPHVLPNSVNNNNIDQELAVANLVVEDSEHLRLQMRPPASPVDMQMVEERQQKKRRQAQLFILFLTMLCIVAAIIVGTVAGTKKEKGPGAIGSIQTATPTAFGSMEPSGVPSSAPTGILDFMLENLPSYTLESLQTFGTPQWRAKDWLLDHQNITLLPEWRKTQLFALACFYFAFEGDNWFEPIQEKWMDDRVDECLWFSSGFSFFYDGVYREYSPSRASLPCNHLGEYTSLWVEDLYLPGLTPVVPPEITLLTSLSRIGLGWNKISTSIKSLLPSEVYKMTTLAWLNMETNHLSGRIPTEVGLLTGLASLFLSYNGHLSGQIPSELGLLTSLAILSLHSNQITGQIPSQLGSSSDLYQLILSENRLSGPLPTEVGLLTSLADLYLYSNELTGQIGTELALLNALDALWLDTNLLTGQIATEFGMMANLTVFGAATNLLTGPIPSELGLLPLTTLTWGDNGFSGRIPVEIWSQTTLGWLYLPSNSLTGSLSSDIGLLSSLFELDLSGNRFTGTIPIEVGSLISLQKLYLSNNSLTGTLPFQLNESMGLKLDGNQLSGTVPVHLCSALWCDCTANVTPVSTCADLNEHLAFPGRFPPTRDEEDGQQIVLNIESDGYPWQMGWVWQQESNVTGVWEPLEESGWAIQAADFLYSFVLDVVVPNTYKLVISDSYGDGFTTSGYITLTTANQTVLYSFTEVDTPFTEITLVVLVGADGFVKEITAAVECDPVNQFFC</sequence>
<dbReference type="FunFam" id="3.80.10.10:FF:000041">
    <property type="entry name" value="LRR receptor-like serine/threonine-protein kinase ERECTA"/>
    <property type="match status" value="1"/>
</dbReference>
<keyword evidence="7" id="KW-0812">Transmembrane</keyword>
<dbReference type="GO" id="GO:0016020">
    <property type="term" value="C:membrane"/>
    <property type="evidence" value="ECO:0007669"/>
    <property type="project" value="UniProtKB-SubCell"/>
</dbReference>
<evidence type="ECO:0000256" key="2">
    <source>
        <dbReference type="ARBA" id="ARBA00022614"/>
    </source>
</evidence>
<proteinExistence type="predicted"/>
<evidence type="ECO:0000256" key="4">
    <source>
        <dbReference type="ARBA" id="ARBA00022737"/>
    </source>
</evidence>
<feature type="compositionally biased region" description="Polar residues" evidence="6">
    <location>
        <begin position="170"/>
        <end position="197"/>
    </location>
</feature>
<evidence type="ECO:0000256" key="6">
    <source>
        <dbReference type="SAM" id="MobiDB-lite"/>
    </source>
</evidence>
<evidence type="ECO:0000313" key="9">
    <source>
        <dbReference type="Proteomes" id="UP001153069"/>
    </source>
</evidence>
<dbReference type="InterPro" id="IPR032675">
    <property type="entry name" value="LRR_dom_sf"/>
</dbReference>
<keyword evidence="4" id="KW-0677">Repeat</keyword>
<dbReference type="PANTHER" id="PTHR48053">
    <property type="entry name" value="LEUCINE RICH REPEAT FAMILY PROTEIN, EXPRESSED"/>
    <property type="match status" value="1"/>
</dbReference>
<keyword evidence="7" id="KW-1133">Transmembrane helix</keyword>
<dbReference type="Proteomes" id="UP001153069">
    <property type="component" value="Unassembled WGS sequence"/>
</dbReference>
<feature type="region of interest" description="Disordered" evidence="6">
    <location>
        <begin position="1"/>
        <end position="29"/>
    </location>
</feature>
<keyword evidence="2" id="KW-0433">Leucine-rich repeat</keyword>
<keyword evidence="9" id="KW-1185">Reference proteome</keyword>
<dbReference type="InterPro" id="IPR051716">
    <property type="entry name" value="Plant_RL_S/T_kinase"/>
</dbReference>
<name>A0A9N8H7L0_9STRA</name>
<accession>A0A9N8H7L0</accession>
<reference evidence="8" key="1">
    <citation type="submission" date="2020-06" db="EMBL/GenBank/DDBJ databases">
        <authorList>
            <consortium name="Plant Systems Biology data submission"/>
        </authorList>
    </citation>
    <scope>NUCLEOTIDE SEQUENCE</scope>
    <source>
        <strain evidence="8">D6</strain>
    </source>
</reference>
<evidence type="ECO:0000256" key="7">
    <source>
        <dbReference type="SAM" id="Phobius"/>
    </source>
</evidence>
<dbReference type="InterPro" id="IPR001611">
    <property type="entry name" value="Leu-rich_rpt"/>
</dbReference>
<feature type="region of interest" description="Disordered" evidence="6">
    <location>
        <begin position="167"/>
        <end position="208"/>
    </location>
</feature>
<dbReference type="PANTHER" id="PTHR48053:SF71">
    <property type="entry name" value="LEUCINE RICH REPEAT FAMILY PROTEIN, EXPRESSED"/>
    <property type="match status" value="1"/>
</dbReference>